<evidence type="ECO:0000313" key="3">
    <source>
        <dbReference type="EMBL" id="ABP45215.1"/>
    </source>
</evidence>
<evidence type="ECO:0008006" key="4">
    <source>
        <dbReference type="Google" id="ProtNLM"/>
    </source>
</evidence>
<protein>
    <recommendedName>
        <fullName evidence="4">PE family protein</fullName>
    </recommendedName>
</protein>
<feature type="chain" id="PRO_5038834798" description="PE family protein" evidence="2">
    <location>
        <begin position="29"/>
        <end position="368"/>
    </location>
</feature>
<feature type="signal peptide" evidence="2">
    <location>
        <begin position="1"/>
        <end position="28"/>
    </location>
</feature>
<gene>
    <name evidence="3" type="ordered locus">Mflv_2738</name>
</gene>
<proteinExistence type="predicted"/>
<organism evidence="3">
    <name type="scientific">Mycolicibacterium gilvum (strain PYR-GCK)</name>
    <name type="common">Mycobacterium gilvum (strain PYR-GCK)</name>
    <dbReference type="NCBI Taxonomy" id="350054"/>
    <lineage>
        <taxon>Bacteria</taxon>
        <taxon>Bacillati</taxon>
        <taxon>Actinomycetota</taxon>
        <taxon>Actinomycetes</taxon>
        <taxon>Mycobacteriales</taxon>
        <taxon>Mycobacteriaceae</taxon>
        <taxon>Mycolicibacterium</taxon>
    </lineage>
</organism>
<reference evidence="3" key="1">
    <citation type="submission" date="2007-04" db="EMBL/GenBank/DDBJ databases">
        <authorList>
            <consortium name="US DOE Joint Genome Institute"/>
            <person name="Copeland A."/>
            <person name="Lucas S."/>
            <person name="Lapidus A."/>
            <person name="Barry K."/>
            <person name="Detter J.C."/>
            <person name="Glavina del Rio T."/>
            <person name="Hammon N."/>
            <person name="Israni S."/>
            <person name="Dalin E."/>
            <person name="Tice H."/>
            <person name="Pitluck S."/>
            <person name="Chain P."/>
            <person name="Malfatti S."/>
            <person name="Shin M."/>
            <person name="Vergez L."/>
            <person name="Schmutz J."/>
            <person name="Larimer F."/>
            <person name="Land M."/>
            <person name="Hauser L."/>
            <person name="Kyrpides N."/>
            <person name="Mikhailova N."/>
            <person name="Miller C."/>
            <person name="Richardson P."/>
        </authorList>
    </citation>
    <scope>NUCLEOTIDE SEQUENCE</scope>
    <source>
        <strain evidence="3">PYR-GCK</strain>
    </source>
</reference>
<keyword evidence="2" id="KW-0732">Signal</keyword>
<dbReference type="AlphaFoldDB" id="A4T288"/>
<accession>A4T288</accession>
<evidence type="ECO:0000256" key="1">
    <source>
        <dbReference type="SAM" id="MobiDB-lite"/>
    </source>
</evidence>
<dbReference type="EMBL" id="CP000656">
    <property type="protein sequence ID" value="ABP45215.1"/>
    <property type="molecule type" value="Genomic_DNA"/>
</dbReference>
<sequence length="368" mass="38277">MGNEMHASIRAALAAGVTTLTASALAFAPPPQPPAAQALSVQPLSIASEMVSAASFTAGSTRILPVTDPRALAALTAFTQPWPGTPSDAADPTDLATVTTADEPLEDPVALNAASDVIDTVYAFTRYWANYVSLELGPWLINWVPFGYLISDQILIWYPNFVLPVVDSFVYDFLDPVVNDPLNLEVWAQGIGSIIDTAVAGVRNGVTAEIQYILDFGWFPFPLPPLPSFPVPGAAGASAESADADVQLASVDEADAAGAVEDAVEGAEGGAAEAVEVDGDDIVAQKPADVSGEAVDEALVEEESVEEESVDVVDEESVEAVDDETDQVEETVDEESAEDGATTDDEPTDEDAPAGSDSGDDTSGSETE</sequence>
<dbReference type="KEGG" id="mgi:Mflv_2738"/>
<feature type="compositionally biased region" description="Low complexity" evidence="1">
    <location>
        <begin position="353"/>
        <end position="368"/>
    </location>
</feature>
<reference evidence="3" key="2">
    <citation type="journal article" date="2013" name="PLoS ONE">
        <title>A Gene Expression Study of the Activities of Aromatic Ring-Cleavage Dioxygenases in Mycobacterium gilvum PYR-GCK to Changes in Salinity and pH during Pyrene Degradation.</title>
        <authorList>
            <person name="Badejo A.C."/>
            <person name="Badejo A.O."/>
            <person name="Shin K.H."/>
            <person name="Chai Y.G."/>
        </authorList>
    </citation>
    <scope>NUCLEOTIDE SEQUENCE [LARGE SCALE GENOMIC DNA]</scope>
    <source>
        <strain evidence="3">PYR-GCK</strain>
    </source>
</reference>
<dbReference type="HOGENOM" id="CLU_064065_0_0_11"/>
<feature type="compositionally biased region" description="Acidic residues" evidence="1">
    <location>
        <begin position="300"/>
        <end position="352"/>
    </location>
</feature>
<name>A4T288_MYCGI</name>
<evidence type="ECO:0000256" key="2">
    <source>
        <dbReference type="SAM" id="SignalP"/>
    </source>
</evidence>
<dbReference type="STRING" id="350054.Mflv_2738"/>
<feature type="region of interest" description="Disordered" evidence="1">
    <location>
        <begin position="300"/>
        <end position="368"/>
    </location>
</feature>